<keyword evidence="1" id="KW-1133">Transmembrane helix</keyword>
<keyword evidence="5" id="KW-1185">Reference proteome</keyword>
<accession>A0A0K9YXB8</accession>
<organism evidence="3 4">
    <name type="scientific">Brevibacillus reuszeri</name>
    <dbReference type="NCBI Taxonomy" id="54915"/>
    <lineage>
        <taxon>Bacteria</taxon>
        <taxon>Bacillati</taxon>
        <taxon>Bacillota</taxon>
        <taxon>Bacilli</taxon>
        <taxon>Bacillales</taxon>
        <taxon>Paenibacillaceae</taxon>
        <taxon>Brevibacillus</taxon>
    </lineage>
</organism>
<dbReference type="EMBL" id="LGIQ01000007">
    <property type="protein sequence ID" value="KNB72870.1"/>
    <property type="molecule type" value="Genomic_DNA"/>
</dbReference>
<evidence type="ECO:0000313" key="4">
    <source>
        <dbReference type="Proteomes" id="UP000036834"/>
    </source>
</evidence>
<protein>
    <submittedName>
        <fullName evidence="3">Uncharacterized protein</fullName>
    </submittedName>
</protein>
<proteinExistence type="predicted"/>
<evidence type="ECO:0000313" key="3">
    <source>
        <dbReference type="EMBL" id="KNB72870.1"/>
    </source>
</evidence>
<name>A0A0K9YXB8_9BACL</name>
<feature type="transmembrane region" description="Helical" evidence="1">
    <location>
        <begin position="6"/>
        <end position="24"/>
    </location>
</feature>
<dbReference type="Proteomes" id="UP000036834">
    <property type="component" value="Unassembled WGS sequence"/>
</dbReference>
<gene>
    <name evidence="3" type="ORF">ADS79_13630</name>
    <name evidence="2" type="ORF">BRE01_64850</name>
</gene>
<evidence type="ECO:0000313" key="5">
    <source>
        <dbReference type="Proteomes" id="UP000319578"/>
    </source>
</evidence>
<reference evidence="4" key="1">
    <citation type="submission" date="2015-07" db="EMBL/GenBank/DDBJ databases">
        <title>Genome sequencing project for genomic taxonomy and phylogenomics of Bacillus-like bacteria.</title>
        <authorList>
            <person name="Liu B."/>
            <person name="Wang J."/>
            <person name="Zhu Y."/>
            <person name="Liu G."/>
            <person name="Chen Q."/>
            <person name="Chen Z."/>
            <person name="Lan J."/>
            <person name="Che J."/>
            <person name="Ge C."/>
            <person name="Shi H."/>
            <person name="Pan Z."/>
            <person name="Liu X."/>
        </authorList>
    </citation>
    <scope>NUCLEOTIDE SEQUENCE [LARGE SCALE GENOMIC DNA]</scope>
    <source>
        <strain evidence="4">DSM 9887</strain>
    </source>
</reference>
<dbReference type="AlphaFoldDB" id="A0A0K9YXB8"/>
<evidence type="ECO:0000256" key="1">
    <source>
        <dbReference type="SAM" id="Phobius"/>
    </source>
</evidence>
<dbReference type="Proteomes" id="UP000319578">
    <property type="component" value="Unassembled WGS sequence"/>
</dbReference>
<dbReference type="EMBL" id="BJON01000034">
    <property type="protein sequence ID" value="GED72783.1"/>
    <property type="molecule type" value="Genomic_DNA"/>
</dbReference>
<dbReference type="PATRIC" id="fig|54915.3.peg.1727"/>
<keyword evidence="1" id="KW-0812">Transmembrane</keyword>
<comment type="caution">
    <text evidence="3">The sequence shown here is derived from an EMBL/GenBank/DDBJ whole genome shotgun (WGS) entry which is preliminary data.</text>
</comment>
<evidence type="ECO:0000313" key="2">
    <source>
        <dbReference type="EMBL" id="GED72783.1"/>
    </source>
</evidence>
<keyword evidence="1" id="KW-0472">Membrane</keyword>
<reference evidence="3" key="2">
    <citation type="submission" date="2015-07" db="EMBL/GenBank/DDBJ databases">
        <title>MeaNS - Measles Nucleotide Surveillance Program.</title>
        <authorList>
            <person name="Tran T."/>
            <person name="Druce J."/>
        </authorList>
    </citation>
    <scope>NUCLEOTIDE SEQUENCE</scope>
    <source>
        <strain evidence="3">DSM 9887</strain>
    </source>
</reference>
<reference evidence="2 5" key="3">
    <citation type="submission" date="2019-06" db="EMBL/GenBank/DDBJ databases">
        <title>Whole genome shotgun sequence of Brevibacillus reuszeri NBRC 15719.</title>
        <authorList>
            <person name="Hosoyama A."/>
            <person name="Uohara A."/>
            <person name="Ohji S."/>
            <person name="Ichikawa N."/>
        </authorList>
    </citation>
    <scope>NUCLEOTIDE SEQUENCE [LARGE SCALE GENOMIC DNA]</scope>
    <source>
        <strain evidence="2 5">NBRC 15719</strain>
    </source>
</reference>
<sequence length="59" mass="6656">MDLLLPITTIALIALGAFCLFISMDNHSRAISRKAAPCENERPLVSVMTHRKAVRDRKY</sequence>